<proteinExistence type="predicted"/>
<sequence length="170" mass="20338">MINFYNKIIAKFESEEVLNSFEEDNISPPKQIGMYMRQDLDPNNLDLFEDNFLFIDWKVDHSIDYPIATISFRLPYKQLRDISNPVNRDFEVNFLKYVNKVREILNEFETDTTGKLEFIEEKFSRKKTVVDTYVLKFECSYIGIKKQEDELGTYEELYLSSTKFYNPIID</sequence>
<reference evidence="3" key="3">
    <citation type="submission" date="2016-11" db="EMBL/GenBank/DDBJ databases">
        <authorList>
            <person name="Varghese N."/>
            <person name="Submissions S."/>
        </authorList>
    </citation>
    <scope>NUCLEOTIDE SEQUENCE [LARGE SCALE GENOMIC DNA]</scope>
    <source>
        <strain evidence="3">DSM 27989</strain>
    </source>
</reference>
<dbReference type="OrthoDB" id="1352582at2"/>
<reference evidence="4" key="4">
    <citation type="journal article" date="2019" name="Int. J. Syst. Evol. Microbiol.">
        <title>The Global Catalogue of Microorganisms (GCM) 10K type strain sequencing project: providing services to taxonomists for standard genome sequencing and annotation.</title>
        <authorList>
            <consortium name="The Broad Institute Genomics Platform"/>
            <consortium name="The Broad Institute Genome Sequencing Center for Infectious Disease"/>
            <person name="Wu L."/>
            <person name="Ma J."/>
        </authorList>
    </citation>
    <scope>NUCLEOTIDE SEQUENCE [LARGE SCALE GENOMIC DNA]</scope>
    <source>
        <strain evidence="4">CGMCC 1.12707</strain>
    </source>
</reference>
<evidence type="ECO:0000313" key="2">
    <source>
        <dbReference type="EMBL" id="SHK87242.1"/>
    </source>
</evidence>
<gene>
    <name evidence="1" type="ORF">GCM10010984_03790</name>
    <name evidence="2" type="ORF">SAMN05443634_104112</name>
</gene>
<dbReference type="AlphaFoldDB" id="A0A1M6W0F2"/>
<dbReference type="EMBL" id="BMFL01000002">
    <property type="protein sequence ID" value="GGE89398.1"/>
    <property type="molecule type" value="Genomic_DNA"/>
</dbReference>
<evidence type="ECO:0000313" key="1">
    <source>
        <dbReference type="EMBL" id="GGE89398.1"/>
    </source>
</evidence>
<reference evidence="1" key="1">
    <citation type="journal article" date="2014" name="Int. J. Syst. Evol. Microbiol.">
        <title>Complete genome of a new Firmicutes species belonging to the dominant human colonic microbiota ('Ruminococcus bicirculans') reveals two chromosomes and a selective capacity to utilize plant glucans.</title>
        <authorList>
            <consortium name="NISC Comparative Sequencing Program"/>
            <person name="Wegmann U."/>
            <person name="Louis P."/>
            <person name="Goesmann A."/>
            <person name="Henrissat B."/>
            <person name="Duncan S.H."/>
            <person name="Flint H.J."/>
        </authorList>
    </citation>
    <scope>NUCLEOTIDE SEQUENCE</scope>
    <source>
        <strain evidence="1">CGMCC 1.12707</strain>
    </source>
</reference>
<reference evidence="1" key="5">
    <citation type="submission" date="2024-05" db="EMBL/GenBank/DDBJ databases">
        <authorList>
            <person name="Sun Q."/>
            <person name="Zhou Y."/>
        </authorList>
    </citation>
    <scope>NUCLEOTIDE SEQUENCE</scope>
    <source>
        <strain evidence="1">CGMCC 1.12707</strain>
    </source>
</reference>
<evidence type="ECO:0000313" key="4">
    <source>
        <dbReference type="Proteomes" id="UP000650994"/>
    </source>
</evidence>
<name>A0A1M6W0F2_9FLAO</name>
<organism evidence="2 3">
    <name type="scientific">Chishuiella changwenlii</name>
    <dbReference type="NCBI Taxonomy" id="1434701"/>
    <lineage>
        <taxon>Bacteria</taxon>
        <taxon>Pseudomonadati</taxon>
        <taxon>Bacteroidota</taxon>
        <taxon>Flavobacteriia</taxon>
        <taxon>Flavobacteriales</taxon>
        <taxon>Weeksellaceae</taxon>
        <taxon>Chishuiella</taxon>
    </lineage>
</organism>
<dbReference type="EMBL" id="FRBH01000004">
    <property type="protein sequence ID" value="SHK87242.1"/>
    <property type="molecule type" value="Genomic_DNA"/>
</dbReference>
<dbReference type="RefSeq" id="WP_072930553.1">
    <property type="nucleotide sequence ID" value="NZ_BMFL01000002.1"/>
</dbReference>
<dbReference type="Proteomes" id="UP000184120">
    <property type="component" value="Unassembled WGS sequence"/>
</dbReference>
<accession>A0A1M6W0F2</accession>
<keyword evidence="4" id="KW-1185">Reference proteome</keyword>
<reference evidence="2" key="2">
    <citation type="submission" date="2016-11" db="EMBL/GenBank/DDBJ databases">
        <authorList>
            <person name="Jaros S."/>
            <person name="Januszkiewicz K."/>
            <person name="Wedrychowicz H."/>
        </authorList>
    </citation>
    <scope>NUCLEOTIDE SEQUENCE [LARGE SCALE GENOMIC DNA]</scope>
    <source>
        <strain evidence="2">DSM 27989</strain>
    </source>
</reference>
<evidence type="ECO:0000313" key="3">
    <source>
        <dbReference type="Proteomes" id="UP000184120"/>
    </source>
</evidence>
<dbReference type="Proteomes" id="UP000650994">
    <property type="component" value="Unassembled WGS sequence"/>
</dbReference>
<protein>
    <submittedName>
        <fullName evidence="2">Uncharacterized protein</fullName>
    </submittedName>
</protein>